<evidence type="ECO:0000313" key="2">
    <source>
        <dbReference type="Proteomes" id="UP000002043"/>
    </source>
</evidence>
<accession>D3SNG4</accession>
<protein>
    <recommendedName>
        <fullName evidence="3">Aminoglycoside phosphotransferase</fullName>
    </recommendedName>
</protein>
<dbReference type="PANTHER" id="PTHR43883">
    <property type="entry name" value="SLR0207 PROTEIN"/>
    <property type="match status" value="1"/>
</dbReference>
<dbReference type="EMBL" id="CP001931">
    <property type="protein sequence ID" value="ADC88701.1"/>
    <property type="molecule type" value="Genomic_DNA"/>
</dbReference>
<dbReference type="HOGENOM" id="CLU_026771_0_0_0"/>
<dbReference type="RefSeq" id="WP_012991108.1">
    <property type="nucleotide sequence ID" value="NC_013894.1"/>
</dbReference>
<dbReference type="AlphaFoldDB" id="D3SNG4"/>
<keyword evidence="2" id="KW-1185">Reference proteome</keyword>
<evidence type="ECO:0008006" key="3">
    <source>
        <dbReference type="Google" id="ProtNLM"/>
    </source>
</evidence>
<dbReference type="Proteomes" id="UP000002043">
    <property type="component" value="Chromosome"/>
</dbReference>
<dbReference type="InterPro" id="IPR052732">
    <property type="entry name" value="Cell-binding_unc_protein"/>
</dbReference>
<evidence type="ECO:0000313" key="1">
    <source>
        <dbReference type="EMBL" id="ADC88701.1"/>
    </source>
</evidence>
<dbReference type="SUPFAM" id="SSF56112">
    <property type="entry name" value="Protein kinase-like (PK-like)"/>
    <property type="match status" value="1"/>
</dbReference>
<dbReference type="KEGG" id="tal:Thal_0063"/>
<dbReference type="PANTHER" id="PTHR43883:SF1">
    <property type="entry name" value="GLUCONOKINASE"/>
    <property type="match status" value="1"/>
</dbReference>
<proteinExistence type="predicted"/>
<dbReference type="InterPro" id="IPR011009">
    <property type="entry name" value="Kinase-like_dom_sf"/>
</dbReference>
<dbReference type="STRING" id="638303.Thal_0063"/>
<dbReference type="eggNOG" id="COG2187">
    <property type="taxonomic scope" value="Bacteria"/>
</dbReference>
<dbReference type="OrthoDB" id="9810277at2"/>
<sequence length="326" mass="38835">MELIKWLLSETGGTLIQTHASWVIVAGDVVYKIKKPVNFGFLDYSTLEKRKEFCQKEVILNRRLCPWVYLGVVPISRRGEEYLLEDESSVVEYAVKMRRIPQERLLINMLDKVEESHMKALAQHIASFHQRAERRDEWGAVSVMKFNTDENFVQTEKYIGLSISHHDYHFIKDTVDDFYQRYSSLMERRIAEGKIRDGHGDIRLEHVAFLEEGICVFDCIEFNDRFRCGDVINDMCFLSMELEFEGYHHLARVYEESYREFSQDEDMDILLPFFKSYRAYVRGKVESFLLDDPYLSQEEKEKHLLRARKFFSLSKYYAQTLRERFL</sequence>
<name>D3SNG4_THEAH</name>
<reference evidence="2" key="1">
    <citation type="journal article" date="2010" name="Stand. Genomic Sci.">
        <title>Complete genome sequence of Thermocrinis albus type strain (HI 11/12T).</title>
        <authorList>
            <person name="Wirth R."/>
            <person name="Sikorski J."/>
            <person name="Brambilla E."/>
            <person name="Misra M."/>
            <person name="Lapidus A."/>
            <person name="Copeland A."/>
            <person name="Nolan M."/>
            <person name="Lucas S."/>
            <person name="Chen F."/>
            <person name="Tice H."/>
            <person name="Cheng J.F."/>
            <person name="Han C."/>
            <person name="Detter J.C."/>
            <person name="Tapia R."/>
            <person name="Bruce D."/>
            <person name="Goodwin L."/>
            <person name="Pitluck S."/>
            <person name="Pati A."/>
            <person name="Anderson I."/>
            <person name="Ivanova N."/>
            <person name="Mavromatis K."/>
            <person name="Mikhailova N."/>
            <person name="Chen A."/>
            <person name="Palaniappan K."/>
            <person name="Bilek Y."/>
            <person name="Hader T."/>
            <person name="Land M."/>
            <person name="Hauser L."/>
            <person name="Chang Y.J."/>
            <person name="Jeffries C.D."/>
            <person name="Tindall B.J."/>
            <person name="Rohde M."/>
            <person name="Goker M."/>
            <person name="Bristow J."/>
            <person name="Eisen J.A."/>
            <person name="Markowitz V."/>
            <person name="Hugenholtz P."/>
            <person name="Kyrpides N.C."/>
            <person name="Klenk H.P."/>
        </authorList>
    </citation>
    <scope>NUCLEOTIDE SEQUENCE [LARGE SCALE GENOMIC DNA]</scope>
    <source>
        <strain evidence="2">DSM 14484 / JCM 11386 / HI 11/12</strain>
    </source>
</reference>
<organism evidence="1 2">
    <name type="scientific">Thermocrinis albus (strain DSM 14484 / JCM 11386 / HI 11/12)</name>
    <dbReference type="NCBI Taxonomy" id="638303"/>
    <lineage>
        <taxon>Bacteria</taxon>
        <taxon>Pseudomonadati</taxon>
        <taxon>Aquificota</taxon>
        <taxon>Aquificia</taxon>
        <taxon>Aquificales</taxon>
        <taxon>Aquificaceae</taxon>
        <taxon>Thermocrinis</taxon>
    </lineage>
</organism>
<gene>
    <name evidence="1" type="ordered locus">Thal_0063</name>
</gene>